<evidence type="ECO:0000313" key="3">
    <source>
        <dbReference type="Proteomes" id="UP001194580"/>
    </source>
</evidence>
<proteinExistence type="predicted"/>
<organism evidence="2 3">
    <name type="scientific">Linnemannia exigua</name>
    <dbReference type="NCBI Taxonomy" id="604196"/>
    <lineage>
        <taxon>Eukaryota</taxon>
        <taxon>Fungi</taxon>
        <taxon>Fungi incertae sedis</taxon>
        <taxon>Mucoromycota</taxon>
        <taxon>Mortierellomycotina</taxon>
        <taxon>Mortierellomycetes</taxon>
        <taxon>Mortierellales</taxon>
        <taxon>Mortierellaceae</taxon>
        <taxon>Linnemannia</taxon>
    </lineage>
</organism>
<sequence length="62" mass="7040">MAKDEYLSLKMGLESYETTDEQDDISDAVDNDNDDDQDGEDGHGEWTVEDLIQELQALEEES</sequence>
<keyword evidence="3" id="KW-1185">Reference proteome</keyword>
<dbReference type="EMBL" id="JAAAIL010000404">
    <property type="protein sequence ID" value="KAG0276097.1"/>
    <property type="molecule type" value="Genomic_DNA"/>
</dbReference>
<comment type="caution">
    <text evidence="2">The sequence shown here is derived from an EMBL/GenBank/DDBJ whole genome shotgun (WGS) entry which is preliminary data.</text>
</comment>
<dbReference type="AlphaFoldDB" id="A0AAD4DER4"/>
<reference evidence="2" key="1">
    <citation type="journal article" date="2020" name="Fungal Divers.">
        <title>Resolving the Mortierellaceae phylogeny through synthesis of multi-gene phylogenetics and phylogenomics.</title>
        <authorList>
            <person name="Vandepol N."/>
            <person name="Liber J."/>
            <person name="Desiro A."/>
            <person name="Na H."/>
            <person name="Kennedy M."/>
            <person name="Barry K."/>
            <person name="Grigoriev I.V."/>
            <person name="Miller A.N."/>
            <person name="O'Donnell K."/>
            <person name="Stajich J.E."/>
            <person name="Bonito G."/>
        </authorList>
    </citation>
    <scope>NUCLEOTIDE SEQUENCE</scope>
    <source>
        <strain evidence="2">NRRL 28262</strain>
    </source>
</reference>
<evidence type="ECO:0000313" key="2">
    <source>
        <dbReference type="EMBL" id="KAG0276097.1"/>
    </source>
</evidence>
<dbReference type="Proteomes" id="UP001194580">
    <property type="component" value="Unassembled WGS sequence"/>
</dbReference>
<feature type="region of interest" description="Disordered" evidence="1">
    <location>
        <begin position="1"/>
        <end position="44"/>
    </location>
</feature>
<gene>
    <name evidence="2" type="ORF">BGZ95_008011</name>
</gene>
<feature type="compositionally biased region" description="Acidic residues" evidence="1">
    <location>
        <begin position="17"/>
        <end position="39"/>
    </location>
</feature>
<evidence type="ECO:0000256" key="1">
    <source>
        <dbReference type="SAM" id="MobiDB-lite"/>
    </source>
</evidence>
<protein>
    <submittedName>
        <fullName evidence="2">Uncharacterized protein</fullName>
    </submittedName>
</protein>
<accession>A0AAD4DER4</accession>
<name>A0AAD4DER4_9FUNG</name>